<protein>
    <submittedName>
        <fullName evidence="4">Membrane protein</fullName>
    </submittedName>
</protein>
<dbReference type="InterPro" id="IPR012347">
    <property type="entry name" value="Ferritin-like"/>
</dbReference>
<dbReference type="Gene3D" id="1.20.1260.10">
    <property type="match status" value="1"/>
</dbReference>
<comment type="caution">
    <text evidence="4">The sequence shown here is derived from an EMBL/GenBank/DDBJ whole genome shotgun (WGS) entry which is preliminary data.</text>
</comment>
<dbReference type="PANTHER" id="PTHR38593:SF1">
    <property type="entry name" value="BLR2558 PROTEIN"/>
    <property type="match status" value="1"/>
</dbReference>
<proteinExistence type="predicted"/>
<feature type="compositionally biased region" description="Low complexity" evidence="1">
    <location>
        <begin position="217"/>
        <end position="245"/>
    </location>
</feature>
<evidence type="ECO:0000259" key="3">
    <source>
        <dbReference type="Pfam" id="PF13628"/>
    </source>
</evidence>
<feature type="chain" id="PRO_5047035721" evidence="2">
    <location>
        <begin position="26"/>
        <end position="284"/>
    </location>
</feature>
<sequence>MNKQLILKRMAACATLAMMFGGAIAQNATGAATTGSMSGNSATAASTTTASGSAAKVASADQKMMRDIAHANLSEIAAGKMALEKSQSDDVKTFAQKMIDDHTKAQQELQTLADSKGVKLPTEPDAKHKALSKVMSALKGDTFDKRYLKQGGLNDHENTHKLLVRVQDKAKDADLKAYAAKTITAVDQHLTMAQETAAKHGMGSKKGNMTGAATDNGAMGARSGAMSSSGGNSGGAASSGVSGASGTTGGTGAGAMGNGGSAAGAGAMGTPGASTGGTTGGAAR</sequence>
<gene>
    <name evidence="4" type="ORF">SAMN06295970_102337</name>
</gene>
<feature type="domain" description="DUF4142" evidence="3">
    <location>
        <begin position="60"/>
        <end position="195"/>
    </location>
</feature>
<dbReference type="Proteomes" id="UP001158049">
    <property type="component" value="Unassembled WGS sequence"/>
</dbReference>
<feature type="compositionally biased region" description="Gly residues" evidence="1">
    <location>
        <begin position="246"/>
        <end position="284"/>
    </location>
</feature>
<evidence type="ECO:0000256" key="1">
    <source>
        <dbReference type="SAM" id="MobiDB-lite"/>
    </source>
</evidence>
<organism evidence="4 5">
    <name type="scientific">Noviherbaspirillum suwonense</name>
    <dbReference type="NCBI Taxonomy" id="1224511"/>
    <lineage>
        <taxon>Bacteria</taxon>
        <taxon>Pseudomonadati</taxon>
        <taxon>Pseudomonadota</taxon>
        <taxon>Betaproteobacteria</taxon>
        <taxon>Burkholderiales</taxon>
        <taxon>Oxalobacteraceae</taxon>
        <taxon>Noviherbaspirillum</taxon>
    </lineage>
</organism>
<name>A0ABY1PZK9_9BURK</name>
<feature type="region of interest" description="Disordered" evidence="1">
    <location>
        <begin position="196"/>
        <end position="284"/>
    </location>
</feature>
<dbReference type="PANTHER" id="PTHR38593">
    <property type="entry name" value="BLR2558 PROTEIN"/>
    <property type="match status" value="1"/>
</dbReference>
<dbReference type="Pfam" id="PF13628">
    <property type="entry name" value="DUF4142"/>
    <property type="match status" value="1"/>
</dbReference>
<evidence type="ECO:0000256" key="2">
    <source>
        <dbReference type="SAM" id="SignalP"/>
    </source>
</evidence>
<dbReference type="InterPro" id="IPR025419">
    <property type="entry name" value="DUF4142"/>
</dbReference>
<dbReference type="RefSeq" id="WP_283441137.1">
    <property type="nucleotide sequence ID" value="NZ_FXUL01000002.1"/>
</dbReference>
<keyword evidence="2" id="KW-0732">Signal</keyword>
<evidence type="ECO:0000313" key="5">
    <source>
        <dbReference type="Proteomes" id="UP001158049"/>
    </source>
</evidence>
<accession>A0ABY1PZK9</accession>
<evidence type="ECO:0000313" key="4">
    <source>
        <dbReference type="EMBL" id="SMP49863.1"/>
    </source>
</evidence>
<keyword evidence="5" id="KW-1185">Reference proteome</keyword>
<dbReference type="EMBL" id="FXUL01000002">
    <property type="protein sequence ID" value="SMP49863.1"/>
    <property type="molecule type" value="Genomic_DNA"/>
</dbReference>
<reference evidence="4 5" key="1">
    <citation type="submission" date="2017-05" db="EMBL/GenBank/DDBJ databases">
        <authorList>
            <person name="Varghese N."/>
            <person name="Submissions S."/>
        </authorList>
    </citation>
    <scope>NUCLEOTIDE SEQUENCE [LARGE SCALE GENOMIC DNA]</scope>
    <source>
        <strain evidence="4 5">DSM 26001</strain>
    </source>
</reference>
<feature type="signal peptide" evidence="2">
    <location>
        <begin position="1"/>
        <end position="25"/>
    </location>
</feature>